<feature type="transmembrane region" description="Helical" evidence="9">
    <location>
        <begin position="143"/>
        <end position="164"/>
    </location>
</feature>
<keyword evidence="6 9" id="KW-0472">Membrane</keyword>
<comment type="subcellular location">
    <subcellularLocation>
        <location evidence="1">Cell membrane</location>
        <topology evidence="1">Multi-pass membrane protein</topology>
    </subcellularLocation>
</comment>
<name>A0AAF5DLT2_STRER</name>
<keyword evidence="8" id="KW-0807">Transducer</keyword>
<sequence length="726" mass="83829">MALKLSLVRSKEDFVIISINMFNCKNDYISILPNWYPLLTIIISSCGLLGNFHTLIRSDKGKHKKLSRYVHGLCLFDIAILLLIVTNNALNYSSHNLIHFSNTINNIEDKIIINLSDIKYSNISELYPKRNFLSILFEPIKDVYVTASSWMLTVITAKRYLAVAKPFKERIRSKNNAIWICLLISLISIVINIPRAIFENINSNCINFITGRNNIKLNNYVYMFYIIFARILIDLIFTCPFPPLLNILLTFKILRHRHNYMRRSIHNTSSFDSHKISTSENLMDFMPFRKTSNIRTFSKPSTASLQLFGKDRRLKNDSFKSQIFLTLLNGKFFLCNIIHLITIILKWTRSDIISDETLEVFKEINIAVIILHSSTNWIMFAKFNTRSLNTKCIPDYQIFDNHEKKILTNMWSYIDATKMGKDLLITLIINNPLLIRSLLHDSRNEKIYSREELEQMPKIHFVGSRIGCFIESMMTTLKNVNMTTNDFVKIRAELRHVGMVHYIERVKINSQDWFSIKRYLVRKMMKECECVVSTSKNTCSQSHSKIHNEQLLVANKFSSFLIHELKNGFVCETVRTSHANGIERVESSCIGSGILFSSTGNLLPHNNSSYTFNGNKNIAKMSTASCSLPLTNHNSCIIRSNNFYRQISRSSSNTQKVSFHKSSKKFIIGSRESLQSSRESSIENTSTSPSSIEYVYSTKRKNDNVKIQNKEVNDSMKDVDVNIMYV</sequence>
<evidence type="ECO:0000256" key="6">
    <source>
        <dbReference type="ARBA" id="ARBA00023136"/>
    </source>
</evidence>
<dbReference type="PROSITE" id="PS50262">
    <property type="entry name" value="G_PROTEIN_RECEP_F1_2"/>
    <property type="match status" value="1"/>
</dbReference>
<evidence type="ECO:0000313" key="12">
    <source>
        <dbReference type="WBParaSite" id="TCONS_00014461.p1"/>
    </source>
</evidence>
<evidence type="ECO:0000313" key="11">
    <source>
        <dbReference type="Proteomes" id="UP000035681"/>
    </source>
</evidence>
<evidence type="ECO:0000256" key="9">
    <source>
        <dbReference type="SAM" id="Phobius"/>
    </source>
</evidence>
<accession>A0AAF5DLT2</accession>
<protein>
    <submittedName>
        <fullName evidence="12">G_PROTEIN_RECEP_F1_2 domain-containing protein</fullName>
    </submittedName>
</protein>
<keyword evidence="2" id="KW-1003">Cell membrane</keyword>
<dbReference type="InterPro" id="IPR012292">
    <property type="entry name" value="Globin/Proto"/>
</dbReference>
<evidence type="ECO:0000256" key="8">
    <source>
        <dbReference type="ARBA" id="ARBA00023224"/>
    </source>
</evidence>
<dbReference type="PANTHER" id="PTHR24230">
    <property type="entry name" value="G-PROTEIN COUPLED RECEPTOR"/>
    <property type="match status" value="1"/>
</dbReference>
<dbReference type="Proteomes" id="UP000035681">
    <property type="component" value="Unplaced"/>
</dbReference>
<feature type="transmembrane region" description="Helical" evidence="9">
    <location>
        <begin position="176"/>
        <end position="194"/>
    </location>
</feature>
<dbReference type="SUPFAM" id="SSF81321">
    <property type="entry name" value="Family A G protein-coupled receptor-like"/>
    <property type="match status" value="1"/>
</dbReference>
<dbReference type="InterPro" id="IPR000276">
    <property type="entry name" value="GPCR_Rhodpsn"/>
</dbReference>
<feature type="domain" description="G-protein coupled receptors family 1 profile" evidence="10">
    <location>
        <begin position="76"/>
        <end position="380"/>
    </location>
</feature>
<keyword evidence="5" id="KW-0297">G-protein coupled receptor</keyword>
<keyword evidence="7" id="KW-0675">Receptor</keyword>
<keyword evidence="3 9" id="KW-0812">Transmembrane</keyword>
<keyword evidence="11" id="KW-1185">Reference proteome</keyword>
<dbReference type="Gene3D" id="1.10.490.10">
    <property type="entry name" value="Globins"/>
    <property type="match status" value="1"/>
</dbReference>
<evidence type="ECO:0000259" key="10">
    <source>
        <dbReference type="PROSITE" id="PS50262"/>
    </source>
</evidence>
<dbReference type="WBParaSite" id="TCONS_00014461.p1">
    <property type="protein sequence ID" value="TCONS_00014461.p1"/>
    <property type="gene ID" value="XLOC_009659"/>
</dbReference>
<evidence type="ECO:0000256" key="1">
    <source>
        <dbReference type="ARBA" id="ARBA00004651"/>
    </source>
</evidence>
<proteinExistence type="predicted"/>
<dbReference type="GO" id="GO:0005886">
    <property type="term" value="C:plasma membrane"/>
    <property type="evidence" value="ECO:0007669"/>
    <property type="project" value="UniProtKB-SubCell"/>
</dbReference>
<evidence type="ECO:0000256" key="4">
    <source>
        <dbReference type="ARBA" id="ARBA00022989"/>
    </source>
</evidence>
<dbReference type="AlphaFoldDB" id="A0AAF5DLT2"/>
<evidence type="ECO:0000256" key="3">
    <source>
        <dbReference type="ARBA" id="ARBA00022692"/>
    </source>
</evidence>
<feature type="transmembrane region" description="Helical" evidence="9">
    <location>
        <begin position="68"/>
        <end position="90"/>
    </location>
</feature>
<dbReference type="PANTHER" id="PTHR24230:SF75">
    <property type="entry name" value="RELAXIN FAMILY PEPTIDE RECEPTOR 3"/>
    <property type="match status" value="1"/>
</dbReference>
<dbReference type="Pfam" id="PF00001">
    <property type="entry name" value="7tm_1"/>
    <property type="match status" value="1"/>
</dbReference>
<evidence type="ECO:0000256" key="5">
    <source>
        <dbReference type="ARBA" id="ARBA00023040"/>
    </source>
</evidence>
<dbReference type="InterPro" id="IPR017452">
    <property type="entry name" value="GPCR_Rhodpsn_7TM"/>
</dbReference>
<feature type="transmembrane region" description="Helical" evidence="9">
    <location>
        <begin position="222"/>
        <end position="254"/>
    </location>
</feature>
<dbReference type="Gene3D" id="1.20.1070.10">
    <property type="entry name" value="Rhodopsin 7-helix transmembrane proteins"/>
    <property type="match status" value="1"/>
</dbReference>
<evidence type="ECO:0000256" key="2">
    <source>
        <dbReference type="ARBA" id="ARBA00022475"/>
    </source>
</evidence>
<dbReference type="GO" id="GO:0008528">
    <property type="term" value="F:G protein-coupled peptide receptor activity"/>
    <property type="evidence" value="ECO:0007669"/>
    <property type="project" value="TreeGrafter"/>
</dbReference>
<feature type="transmembrane region" description="Helical" evidence="9">
    <location>
        <begin position="35"/>
        <end position="56"/>
    </location>
</feature>
<dbReference type="GO" id="GO:0007218">
    <property type="term" value="P:neuropeptide signaling pathway"/>
    <property type="evidence" value="ECO:0007669"/>
    <property type="project" value="TreeGrafter"/>
</dbReference>
<evidence type="ECO:0000256" key="7">
    <source>
        <dbReference type="ARBA" id="ARBA00023170"/>
    </source>
</evidence>
<dbReference type="GO" id="GO:0019825">
    <property type="term" value="F:oxygen binding"/>
    <property type="evidence" value="ECO:0007669"/>
    <property type="project" value="InterPro"/>
</dbReference>
<reference evidence="12" key="1">
    <citation type="submission" date="2024-02" db="UniProtKB">
        <authorList>
            <consortium name="WormBaseParasite"/>
        </authorList>
    </citation>
    <scope>IDENTIFICATION</scope>
</reference>
<feature type="transmembrane region" description="Helical" evidence="9">
    <location>
        <begin position="323"/>
        <end position="344"/>
    </location>
</feature>
<keyword evidence="4 9" id="KW-1133">Transmembrane helix</keyword>
<organism evidence="11 12">
    <name type="scientific">Strongyloides stercoralis</name>
    <name type="common">Threadworm</name>
    <dbReference type="NCBI Taxonomy" id="6248"/>
    <lineage>
        <taxon>Eukaryota</taxon>
        <taxon>Metazoa</taxon>
        <taxon>Ecdysozoa</taxon>
        <taxon>Nematoda</taxon>
        <taxon>Chromadorea</taxon>
        <taxon>Rhabditida</taxon>
        <taxon>Tylenchina</taxon>
        <taxon>Panagrolaimomorpha</taxon>
        <taxon>Strongyloidoidea</taxon>
        <taxon>Strongyloididae</taxon>
        <taxon>Strongyloides</taxon>
    </lineage>
</organism>
<dbReference type="GO" id="GO:0020037">
    <property type="term" value="F:heme binding"/>
    <property type="evidence" value="ECO:0007669"/>
    <property type="project" value="InterPro"/>
</dbReference>